<dbReference type="Proteomes" id="UP001054945">
    <property type="component" value="Unassembled WGS sequence"/>
</dbReference>
<name>A0AAV4WDA9_CAEEX</name>
<reference evidence="1 2" key="1">
    <citation type="submission" date="2021-06" db="EMBL/GenBank/DDBJ databases">
        <title>Caerostris extrusa draft genome.</title>
        <authorList>
            <person name="Kono N."/>
            <person name="Arakawa K."/>
        </authorList>
    </citation>
    <scope>NUCLEOTIDE SEQUENCE [LARGE SCALE GENOMIC DNA]</scope>
</reference>
<proteinExistence type="predicted"/>
<sequence>MVVCRQHALRLTSWLKERTANYMLWILAEEDKGRNYPGPDLSWVPTHSHSANEAAYRALSRIEGLKPN</sequence>
<evidence type="ECO:0000313" key="2">
    <source>
        <dbReference type="Proteomes" id="UP001054945"/>
    </source>
</evidence>
<comment type="caution">
    <text evidence="1">The sequence shown here is derived from an EMBL/GenBank/DDBJ whole genome shotgun (WGS) entry which is preliminary data.</text>
</comment>
<organism evidence="1 2">
    <name type="scientific">Caerostris extrusa</name>
    <name type="common">Bark spider</name>
    <name type="synonym">Caerostris bankana</name>
    <dbReference type="NCBI Taxonomy" id="172846"/>
    <lineage>
        <taxon>Eukaryota</taxon>
        <taxon>Metazoa</taxon>
        <taxon>Ecdysozoa</taxon>
        <taxon>Arthropoda</taxon>
        <taxon>Chelicerata</taxon>
        <taxon>Arachnida</taxon>
        <taxon>Araneae</taxon>
        <taxon>Araneomorphae</taxon>
        <taxon>Entelegynae</taxon>
        <taxon>Araneoidea</taxon>
        <taxon>Araneidae</taxon>
        <taxon>Caerostris</taxon>
    </lineage>
</organism>
<gene>
    <name evidence="1" type="ORF">CEXT_590371</name>
</gene>
<keyword evidence="2" id="KW-1185">Reference proteome</keyword>
<dbReference type="EMBL" id="BPLR01015958">
    <property type="protein sequence ID" value="GIY80060.1"/>
    <property type="molecule type" value="Genomic_DNA"/>
</dbReference>
<evidence type="ECO:0000313" key="1">
    <source>
        <dbReference type="EMBL" id="GIY80060.1"/>
    </source>
</evidence>
<protein>
    <submittedName>
        <fullName evidence="1">Uncharacterized protein</fullName>
    </submittedName>
</protein>
<accession>A0AAV4WDA9</accession>
<dbReference type="AlphaFoldDB" id="A0AAV4WDA9"/>